<reference evidence="2 3" key="1">
    <citation type="journal article" date="2011" name="Int. J. Syst. Evol. Microbiol.">
        <title>Relationship of Bacillus amyloliquefaciens clades associated with strains DSM 7T and FZB42T: a proposal for Bacillus amyloliquefaciens subsp. amyloliquefaciens subsp. nov. and Bacillus amyloliquefaciens subsp. plantarum subsp. nov. based on complete genome sequence comparisons.</title>
        <authorList>
            <person name="Borriss R."/>
            <person name="Chen X.H."/>
            <person name="Rueckert C."/>
            <person name="Blom J."/>
            <person name="Becker A."/>
            <person name="Baumgarth B."/>
            <person name="Fan B."/>
            <person name="Pukall R."/>
            <person name="Schumann P."/>
            <person name="Sproer C."/>
            <person name="Junge H."/>
            <person name="Vater J."/>
            <person name="Puhler A."/>
            <person name="Klenk H.P."/>
        </authorList>
    </citation>
    <scope>NUCLEOTIDE SEQUENCE [LARGE SCALE GENOMIC DNA]</scope>
    <source>
        <strain evidence="3">DSM 7</strain>
    </source>
</reference>
<accession>A0A9P1NHK2</accession>
<name>A0A9P1NHK2_BACAS</name>
<feature type="domain" description="YqzN/YkzM" evidence="1">
    <location>
        <begin position="17"/>
        <end position="66"/>
    </location>
</feature>
<dbReference type="InterPro" id="IPR058869">
    <property type="entry name" value="YqzN_YkzM"/>
</dbReference>
<gene>
    <name evidence="2" type="primary">ykzM</name>
    <name evidence="2" type="ordered locus">BAMF_1349</name>
</gene>
<dbReference type="RefSeq" id="WP_013351949.1">
    <property type="nucleotide sequence ID" value="NC_014551.1"/>
</dbReference>
<dbReference type="EMBL" id="FN597644">
    <property type="protein sequence ID" value="CBI42475.1"/>
    <property type="molecule type" value="Genomic_DNA"/>
</dbReference>
<evidence type="ECO:0000313" key="2">
    <source>
        <dbReference type="EMBL" id="CBI42475.1"/>
    </source>
</evidence>
<reference evidence="3" key="2">
    <citation type="journal article" date="2011" name="J. Biotechnol.">
        <title>Genome sequence of B. amyloliquefaciens type strain DSM7(T) reveals differences to plant-associated B. amyloliquefaciens FZB42.</title>
        <authorList>
            <person name="Ruckert C."/>
            <person name="Blom J."/>
            <person name="Chen X."/>
            <person name="Reva O."/>
            <person name="Borriss R."/>
        </authorList>
    </citation>
    <scope>NUCLEOTIDE SEQUENCE [LARGE SCALE GENOMIC DNA]</scope>
    <source>
        <strain evidence="3">DSM 7</strain>
    </source>
</reference>
<organism evidence="2 3">
    <name type="scientific">Bacillus amyloliquefaciens (strain ATCC 23350 / DSM 7 / BCRC 11601 / CCUG 28519 / NBRC 15535 / NRRL B-14393 / F)</name>
    <dbReference type="NCBI Taxonomy" id="692420"/>
    <lineage>
        <taxon>Bacteria</taxon>
        <taxon>Bacillati</taxon>
        <taxon>Bacillota</taxon>
        <taxon>Bacilli</taxon>
        <taxon>Bacillales</taxon>
        <taxon>Bacillaceae</taxon>
        <taxon>Bacillus</taxon>
        <taxon>Bacillus amyloliquefaciens group</taxon>
    </lineage>
</organism>
<dbReference type="Proteomes" id="UP000006562">
    <property type="component" value="Chromosome"/>
</dbReference>
<evidence type="ECO:0000313" key="3">
    <source>
        <dbReference type="Proteomes" id="UP000006562"/>
    </source>
</evidence>
<keyword evidence="3" id="KW-1185">Reference proteome</keyword>
<protein>
    <recommendedName>
        <fullName evidence="1">YqzN/YkzM domain-containing protein</fullName>
    </recommendedName>
</protein>
<dbReference type="KEGG" id="bao:BAMF_1349"/>
<proteinExistence type="predicted"/>
<sequence length="69" mass="7793">MKQHKKKNAATAERAVLYDTADLTKHAKELFGVKPEILQGALFGVKQKQMTKAQAQTYIQAFLTKEVMQ</sequence>
<dbReference type="Pfam" id="PF26160">
    <property type="entry name" value="YqzN_YkzM"/>
    <property type="match status" value="1"/>
</dbReference>
<dbReference type="AlphaFoldDB" id="A0A9P1NHK2"/>
<evidence type="ECO:0000259" key="1">
    <source>
        <dbReference type="Pfam" id="PF26160"/>
    </source>
</evidence>